<dbReference type="Pfam" id="PF01850">
    <property type="entry name" value="PIN"/>
    <property type="match status" value="1"/>
</dbReference>
<dbReference type="SUPFAM" id="SSF88723">
    <property type="entry name" value="PIN domain-like"/>
    <property type="match status" value="1"/>
</dbReference>
<dbReference type="PANTHER" id="PTHR33653:SF1">
    <property type="entry name" value="RIBONUCLEASE VAPC2"/>
    <property type="match status" value="1"/>
</dbReference>
<evidence type="ECO:0000313" key="11">
    <source>
        <dbReference type="Proteomes" id="UP000886851"/>
    </source>
</evidence>
<dbReference type="InterPro" id="IPR022907">
    <property type="entry name" value="VapC_family"/>
</dbReference>
<organism evidence="10 11">
    <name type="scientific">Candidatus Bacteroides pullicola</name>
    <dbReference type="NCBI Taxonomy" id="2838475"/>
    <lineage>
        <taxon>Bacteria</taxon>
        <taxon>Pseudomonadati</taxon>
        <taxon>Bacteroidota</taxon>
        <taxon>Bacteroidia</taxon>
        <taxon>Bacteroidales</taxon>
        <taxon>Bacteroidaceae</taxon>
        <taxon>Bacteroides</taxon>
    </lineage>
</organism>
<dbReference type="HAMAP" id="MF_00265">
    <property type="entry name" value="VapC_Nob1"/>
    <property type="match status" value="1"/>
</dbReference>
<reference evidence="10" key="2">
    <citation type="submission" date="2021-04" db="EMBL/GenBank/DDBJ databases">
        <authorList>
            <person name="Gilroy R."/>
        </authorList>
    </citation>
    <scope>NUCLEOTIDE SEQUENCE</scope>
    <source>
        <strain evidence="10">Gambia2-208</strain>
    </source>
</reference>
<dbReference type="GO" id="GO:0000287">
    <property type="term" value="F:magnesium ion binding"/>
    <property type="evidence" value="ECO:0007669"/>
    <property type="project" value="UniProtKB-UniRule"/>
</dbReference>
<keyword evidence="5 8" id="KW-0378">Hydrolase</keyword>
<dbReference type="CDD" id="cd18743">
    <property type="entry name" value="PIN_VapC4-5_FitB-like"/>
    <property type="match status" value="1"/>
</dbReference>
<keyword evidence="4 8" id="KW-0479">Metal-binding</keyword>
<dbReference type="InterPro" id="IPR029060">
    <property type="entry name" value="PIN-like_dom_sf"/>
</dbReference>
<keyword evidence="6 8" id="KW-0460">Magnesium</keyword>
<dbReference type="GO" id="GO:0004540">
    <property type="term" value="F:RNA nuclease activity"/>
    <property type="evidence" value="ECO:0007669"/>
    <property type="project" value="InterPro"/>
</dbReference>
<accession>A0A9D2CME5</accession>
<evidence type="ECO:0000256" key="5">
    <source>
        <dbReference type="ARBA" id="ARBA00022801"/>
    </source>
</evidence>
<keyword evidence="8" id="KW-0800">Toxin</keyword>
<evidence type="ECO:0000256" key="2">
    <source>
        <dbReference type="ARBA" id="ARBA00022649"/>
    </source>
</evidence>
<evidence type="ECO:0000256" key="7">
    <source>
        <dbReference type="ARBA" id="ARBA00038093"/>
    </source>
</evidence>
<dbReference type="EC" id="3.1.-.-" evidence="8"/>
<dbReference type="AlphaFoldDB" id="A0A9D2CME5"/>
<dbReference type="PANTHER" id="PTHR33653">
    <property type="entry name" value="RIBONUCLEASE VAPC2"/>
    <property type="match status" value="1"/>
</dbReference>
<comment type="caution">
    <text evidence="10">The sequence shown here is derived from an EMBL/GenBank/DDBJ whole genome shotgun (WGS) entry which is preliminary data.</text>
</comment>
<keyword evidence="2 8" id="KW-1277">Toxin-antitoxin system</keyword>
<dbReference type="InterPro" id="IPR002716">
    <property type="entry name" value="PIN_dom"/>
</dbReference>
<evidence type="ECO:0000256" key="4">
    <source>
        <dbReference type="ARBA" id="ARBA00022723"/>
    </source>
</evidence>
<feature type="binding site" evidence="8">
    <location>
        <position position="98"/>
    </location>
    <ligand>
        <name>Mg(2+)</name>
        <dbReference type="ChEBI" id="CHEBI:18420"/>
    </ligand>
</feature>
<evidence type="ECO:0000256" key="8">
    <source>
        <dbReference type="HAMAP-Rule" id="MF_00265"/>
    </source>
</evidence>
<comment type="similarity">
    <text evidence="7 8">Belongs to the PINc/VapC protein family.</text>
</comment>
<evidence type="ECO:0000313" key="10">
    <source>
        <dbReference type="EMBL" id="HIY89096.1"/>
    </source>
</evidence>
<dbReference type="GO" id="GO:0016787">
    <property type="term" value="F:hydrolase activity"/>
    <property type="evidence" value="ECO:0007669"/>
    <property type="project" value="UniProtKB-KW"/>
</dbReference>
<dbReference type="InterPro" id="IPR050556">
    <property type="entry name" value="Type_II_TA_system_RNase"/>
</dbReference>
<comment type="cofactor">
    <cofactor evidence="1 8">
        <name>Mg(2+)</name>
        <dbReference type="ChEBI" id="CHEBI:18420"/>
    </cofactor>
</comment>
<gene>
    <name evidence="8" type="primary">vapC</name>
    <name evidence="10" type="ORF">H9824_10390</name>
</gene>
<evidence type="ECO:0000259" key="9">
    <source>
        <dbReference type="Pfam" id="PF01850"/>
    </source>
</evidence>
<name>A0A9D2CME5_9BACE</name>
<dbReference type="Proteomes" id="UP000886851">
    <property type="component" value="Unassembled WGS sequence"/>
</dbReference>
<dbReference type="GO" id="GO:0090729">
    <property type="term" value="F:toxin activity"/>
    <property type="evidence" value="ECO:0007669"/>
    <property type="project" value="UniProtKB-KW"/>
</dbReference>
<dbReference type="Gene3D" id="3.40.50.1010">
    <property type="entry name" value="5'-nuclease"/>
    <property type="match status" value="1"/>
</dbReference>
<reference evidence="10" key="1">
    <citation type="journal article" date="2021" name="PeerJ">
        <title>Extensive microbial diversity within the chicken gut microbiome revealed by metagenomics and culture.</title>
        <authorList>
            <person name="Gilroy R."/>
            <person name="Ravi A."/>
            <person name="Getino M."/>
            <person name="Pursley I."/>
            <person name="Horton D.L."/>
            <person name="Alikhan N.F."/>
            <person name="Baker D."/>
            <person name="Gharbi K."/>
            <person name="Hall N."/>
            <person name="Watson M."/>
            <person name="Adriaenssens E.M."/>
            <person name="Foster-Nyarko E."/>
            <person name="Jarju S."/>
            <person name="Secka A."/>
            <person name="Antonio M."/>
            <person name="Oren A."/>
            <person name="Chaudhuri R.R."/>
            <person name="La Ragione R."/>
            <person name="Hildebrand F."/>
            <person name="Pallen M.J."/>
        </authorList>
    </citation>
    <scope>NUCLEOTIDE SEQUENCE</scope>
    <source>
        <strain evidence="10">Gambia2-208</strain>
    </source>
</reference>
<protein>
    <recommendedName>
        <fullName evidence="8">Ribonuclease VapC</fullName>
        <shortName evidence="8">RNase VapC</shortName>
        <ecNumber evidence="8">3.1.-.-</ecNumber>
    </recommendedName>
    <alternativeName>
        <fullName evidence="8">Toxin VapC</fullName>
    </alternativeName>
</protein>
<evidence type="ECO:0000256" key="6">
    <source>
        <dbReference type="ARBA" id="ARBA00022842"/>
    </source>
</evidence>
<proteinExistence type="inferred from homology"/>
<feature type="domain" description="PIN" evidence="9">
    <location>
        <begin position="5"/>
        <end position="118"/>
    </location>
</feature>
<keyword evidence="3 8" id="KW-0540">Nuclease</keyword>
<feature type="binding site" evidence="8">
    <location>
        <position position="8"/>
    </location>
    <ligand>
        <name>Mg(2+)</name>
        <dbReference type="ChEBI" id="CHEBI:18420"/>
    </ligand>
</feature>
<evidence type="ECO:0000256" key="1">
    <source>
        <dbReference type="ARBA" id="ARBA00001946"/>
    </source>
</evidence>
<sequence>MATRYLLDSNICVYLLRDKKGIRNHIRKIRWENCCISEITVIELLYGAECSNAVEANMQEVRQLCADLNVIPISVAIEEFARQKARLRREGKLIDDFDLLIGCTAKVSQCVLVTENPKHLERGEGLGIENWVE</sequence>
<evidence type="ECO:0000256" key="3">
    <source>
        <dbReference type="ARBA" id="ARBA00022722"/>
    </source>
</evidence>
<comment type="function">
    <text evidence="8">Toxic component of a toxin-antitoxin (TA) system. An RNase.</text>
</comment>
<dbReference type="EMBL" id="DXCV01000066">
    <property type="protein sequence ID" value="HIY89096.1"/>
    <property type="molecule type" value="Genomic_DNA"/>
</dbReference>